<sequence>MSMKKTVLGVAVLLSIGVMLVGCGDEKKDAPKDAAKPAAQAVSVDLTGAKDGTFAGDSSEHAQLGHSHVEVTIENGAITKVVHTGFDKDGKVKDENYGADKPEGVRKKAQTAYKAIGSYASQLESKKDLAKVDAIAGATVSYDQFNEAVAKAVEAAKK</sequence>
<gene>
    <name evidence="2" type="ORF">HMPREF9081_2098</name>
</gene>
<name>F5RPB2_9FIRM</name>
<dbReference type="EMBL" id="AFHQ01000053">
    <property type="protein sequence ID" value="EGK57813.1"/>
    <property type="molecule type" value="Genomic_DNA"/>
</dbReference>
<keyword evidence="3" id="KW-1185">Reference proteome</keyword>
<evidence type="ECO:0000313" key="3">
    <source>
        <dbReference type="Proteomes" id="UP000004067"/>
    </source>
</evidence>
<accession>F5RPB2</accession>
<evidence type="ECO:0000259" key="1">
    <source>
        <dbReference type="SMART" id="SM00900"/>
    </source>
</evidence>
<protein>
    <recommendedName>
        <fullName evidence="1">FMN-binding domain-containing protein</fullName>
    </recommendedName>
</protein>
<dbReference type="Pfam" id="PF04205">
    <property type="entry name" value="FMN_bind"/>
    <property type="match status" value="1"/>
</dbReference>
<dbReference type="eggNOG" id="COG4939">
    <property type="taxonomic scope" value="Bacteria"/>
</dbReference>
<dbReference type="PROSITE" id="PS51257">
    <property type="entry name" value="PROKAR_LIPOPROTEIN"/>
    <property type="match status" value="1"/>
</dbReference>
<dbReference type="GO" id="GO:0010181">
    <property type="term" value="F:FMN binding"/>
    <property type="evidence" value="ECO:0007669"/>
    <property type="project" value="InterPro"/>
</dbReference>
<dbReference type="Proteomes" id="UP000004067">
    <property type="component" value="Unassembled WGS sequence"/>
</dbReference>
<reference evidence="2 3" key="1">
    <citation type="submission" date="2011-04" db="EMBL/GenBank/DDBJ databases">
        <authorList>
            <person name="Muzny D."/>
            <person name="Qin X."/>
            <person name="Deng J."/>
            <person name="Jiang H."/>
            <person name="Liu Y."/>
            <person name="Qu J."/>
            <person name="Song X.-Z."/>
            <person name="Zhang L."/>
            <person name="Thornton R."/>
            <person name="Coyle M."/>
            <person name="Francisco L."/>
            <person name="Jackson L."/>
            <person name="Javaid M."/>
            <person name="Korchina V."/>
            <person name="Kovar C."/>
            <person name="Mata R."/>
            <person name="Mathew T."/>
            <person name="Ngo R."/>
            <person name="Nguyen L."/>
            <person name="Nguyen N."/>
            <person name="Okwuonu G."/>
            <person name="Ongeri F."/>
            <person name="Pham C."/>
            <person name="Simmons D."/>
            <person name="Wilczek-Boney K."/>
            <person name="Hale W."/>
            <person name="Jakkamsetti A."/>
            <person name="Pham P."/>
            <person name="Ruth R."/>
            <person name="San Lucas F."/>
            <person name="Warren J."/>
            <person name="Zhang J."/>
            <person name="Zhao Z."/>
            <person name="Zhou C."/>
            <person name="Zhu D."/>
            <person name="Lee S."/>
            <person name="Bess C."/>
            <person name="Blankenburg K."/>
            <person name="Forbes L."/>
            <person name="Fu Q."/>
            <person name="Gubbala S."/>
            <person name="Hirani K."/>
            <person name="Jayaseelan J.C."/>
            <person name="Lara F."/>
            <person name="Munidasa M."/>
            <person name="Palculict T."/>
            <person name="Patil S."/>
            <person name="Pu L.-L."/>
            <person name="Saada N."/>
            <person name="Tang L."/>
            <person name="Weissenberger G."/>
            <person name="Zhu Y."/>
            <person name="Hemphill L."/>
            <person name="Shang Y."/>
            <person name="Youmans B."/>
            <person name="Ayvaz T."/>
            <person name="Ross M."/>
            <person name="Santibanez J."/>
            <person name="Aqrawi P."/>
            <person name="Gross S."/>
            <person name="Joshi V."/>
            <person name="Fowler G."/>
            <person name="Nazareth L."/>
            <person name="Reid J."/>
            <person name="Worley K."/>
            <person name="Petrosino J."/>
            <person name="Highlander S."/>
            <person name="Gibbs R."/>
        </authorList>
    </citation>
    <scope>NUCLEOTIDE SEQUENCE [LARGE SCALE GENOMIC DNA]</scope>
    <source>
        <strain evidence="2 3">DSM 2778</strain>
    </source>
</reference>
<dbReference type="InterPro" id="IPR007329">
    <property type="entry name" value="FMN-bd"/>
</dbReference>
<comment type="caution">
    <text evidence="2">The sequence shown here is derived from an EMBL/GenBank/DDBJ whole genome shotgun (WGS) entry which is preliminary data.</text>
</comment>
<proteinExistence type="predicted"/>
<feature type="domain" description="FMN-binding" evidence="1">
    <location>
        <begin position="73"/>
        <end position="156"/>
    </location>
</feature>
<dbReference type="AlphaFoldDB" id="F5RPB2"/>
<dbReference type="SMART" id="SM00900">
    <property type="entry name" value="FMN_bind"/>
    <property type="match status" value="1"/>
</dbReference>
<organism evidence="2 3">
    <name type="scientific">Centipeda periodontii DSM 2778</name>
    <dbReference type="NCBI Taxonomy" id="888060"/>
    <lineage>
        <taxon>Bacteria</taxon>
        <taxon>Bacillati</taxon>
        <taxon>Bacillota</taxon>
        <taxon>Negativicutes</taxon>
        <taxon>Selenomonadales</taxon>
        <taxon>Selenomonadaceae</taxon>
        <taxon>Centipeda</taxon>
    </lineage>
</organism>
<dbReference type="HOGENOM" id="CLU_119924_0_0_9"/>
<dbReference type="Gene3D" id="3.90.1010.20">
    <property type="match status" value="1"/>
</dbReference>
<dbReference type="STRING" id="888060.HMPREF9081_2098"/>
<evidence type="ECO:0000313" key="2">
    <source>
        <dbReference type="EMBL" id="EGK57813.1"/>
    </source>
</evidence>
<dbReference type="GO" id="GO:0016020">
    <property type="term" value="C:membrane"/>
    <property type="evidence" value="ECO:0007669"/>
    <property type="project" value="InterPro"/>
</dbReference>